<dbReference type="PANTHER" id="PTHR11785:SF512">
    <property type="entry name" value="SOBREMESA, ISOFORM B"/>
    <property type="match status" value="1"/>
</dbReference>
<protein>
    <submittedName>
        <fullName evidence="6">Serine/threonine exchanger SteT</fullName>
    </submittedName>
</protein>
<accession>A0A518EQY4</accession>
<dbReference type="GO" id="GO:0016020">
    <property type="term" value="C:membrane"/>
    <property type="evidence" value="ECO:0007669"/>
    <property type="project" value="UniProtKB-SubCell"/>
</dbReference>
<keyword evidence="3 5" id="KW-1133">Transmembrane helix</keyword>
<dbReference type="PANTHER" id="PTHR11785">
    <property type="entry name" value="AMINO ACID TRANSPORTER"/>
    <property type="match status" value="1"/>
</dbReference>
<dbReference type="AlphaFoldDB" id="A0A518EQY4"/>
<dbReference type="OrthoDB" id="9809628at2"/>
<evidence type="ECO:0000313" key="7">
    <source>
        <dbReference type="Proteomes" id="UP000320390"/>
    </source>
</evidence>
<gene>
    <name evidence="6" type="primary">steT</name>
    <name evidence="6" type="ORF">Poly30_20100</name>
</gene>
<dbReference type="Gene3D" id="1.20.1740.10">
    <property type="entry name" value="Amino acid/polyamine transporter I"/>
    <property type="match status" value="1"/>
</dbReference>
<reference evidence="6 7" key="1">
    <citation type="submission" date="2019-02" db="EMBL/GenBank/DDBJ databases">
        <title>Deep-cultivation of Planctomycetes and their phenomic and genomic characterization uncovers novel biology.</title>
        <authorList>
            <person name="Wiegand S."/>
            <person name="Jogler M."/>
            <person name="Boedeker C."/>
            <person name="Pinto D."/>
            <person name="Vollmers J."/>
            <person name="Rivas-Marin E."/>
            <person name="Kohn T."/>
            <person name="Peeters S.H."/>
            <person name="Heuer A."/>
            <person name="Rast P."/>
            <person name="Oberbeckmann S."/>
            <person name="Bunk B."/>
            <person name="Jeske O."/>
            <person name="Meyerdierks A."/>
            <person name="Storesund J.E."/>
            <person name="Kallscheuer N."/>
            <person name="Luecker S."/>
            <person name="Lage O.M."/>
            <person name="Pohl T."/>
            <person name="Merkel B.J."/>
            <person name="Hornburger P."/>
            <person name="Mueller R.-W."/>
            <person name="Bruemmer F."/>
            <person name="Labrenz M."/>
            <person name="Spormann A.M."/>
            <person name="Op den Camp H."/>
            <person name="Overmann J."/>
            <person name="Amann R."/>
            <person name="Jetten M.S.M."/>
            <person name="Mascher T."/>
            <person name="Medema M.H."/>
            <person name="Devos D.P."/>
            <person name="Kaster A.-K."/>
            <person name="Ovreas L."/>
            <person name="Rohde M."/>
            <person name="Galperin M.Y."/>
            <person name="Jogler C."/>
        </authorList>
    </citation>
    <scope>NUCLEOTIDE SEQUENCE [LARGE SCALE GENOMIC DNA]</scope>
    <source>
        <strain evidence="6 7">Poly30</strain>
    </source>
</reference>
<evidence type="ECO:0000256" key="2">
    <source>
        <dbReference type="ARBA" id="ARBA00022692"/>
    </source>
</evidence>
<keyword evidence="4 5" id="KW-0472">Membrane</keyword>
<feature type="transmembrane region" description="Helical" evidence="5">
    <location>
        <begin position="425"/>
        <end position="445"/>
    </location>
</feature>
<evidence type="ECO:0000256" key="4">
    <source>
        <dbReference type="ARBA" id="ARBA00023136"/>
    </source>
</evidence>
<evidence type="ECO:0000256" key="1">
    <source>
        <dbReference type="ARBA" id="ARBA00004141"/>
    </source>
</evidence>
<keyword evidence="7" id="KW-1185">Reference proteome</keyword>
<proteinExistence type="predicted"/>
<feature type="transmembrane region" description="Helical" evidence="5">
    <location>
        <begin position="82"/>
        <end position="107"/>
    </location>
</feature>
<dbReference type="Proteomes" id="UP000320390">
    <property type="component" value="Chromosome"/>
</dbReference>
<feature type="transmembrane region" description="Helical" evidence="5">
    <location>
        <begin position="194"/>
        <end position="218"/>
    </location>
</feature>
<organism evidence="6 7">
    <name type="scientific">Saltatorellus ferox</name>
    <dbReference type="NCBI Taxonomy" id="2528018"/>
    <lineage>
        <taxon>Bacteria</taxon>
        <taxon>Pseudomonadati</taxon>
        <taxon>Planctomycetota</taxon>
        <taxon>Planctomycetia</taxon>
        <taxon>Planctomycetia incertae sedis</taxon>
        <taxon>Saltatorellus</taxon>
    </lineage>
</organism>
<dbReference type="RefSeq" id="WP_145196735.1">
    <property type="nucleotide sequence ID" value="NZ_CP036434.1"/>
</dbReference>
<keyword evidence="2 5" id="KW-0812">Transmembrane</keyword>
<feature type="transmembrane region" description="Helical" evidence="5">
    <location>
        <begin position="41"/>
        <end position="62"/>
    </location>
</feature>
<evidence type="ECO:0000313" key="6">
    <source>
        <dbReference type="EMBL" id="QDV06500.1"/>
    </source>
</evidence>
<sequence length="452" mass="46811">MSQAPRQLSLFDATMLVMGGIIGIGIFFNPASIARAVPSEGAYLLMWGLGTVAALSGAMTFAELSASFPRTGGWYVWLREAFGGMTAFLFAWVVLLVVSTGACALVARFMGEQISALFGGGLRVEVGSAALAVVGVTALALSGLKSSALFQNLCMLAKLGAVFTFVIGGLALFADPPAAVEVAAVDRTSKTLGGGMLAASLSVLFSFGGWQLLSYIAPSVKDPQKNLPRAIVIGVAAVAGIYFLVNLAYLRVLGLGGLAVSDTEEVGSMAVRMAEAILGASHGATFVNAAIAVSALGFLVATLITTPGIYVAMAREGLFVKAFGRVHPTTGAPALALLTQCGLVLAYLAYSLFDQTAIGTLTKAVVFAEWIFHCLAGLALIVLVRRGTADRPFKSPLYPLFPVTYALIAAAVVIGNLFATTRSEPAVTLLGVLVLALGAATYVPWSRSVSRR</sequence>
<dbReference type="Pfam" id="PF13520">
    <property type="entry name" value="AA_permease_2"/>
    <property type="match status" value="1"/>
</dbReference>
<feature type="transmembrane region" description="Helical" evidence="5">
    <location>
        <begin position="365"/>
        <end position="384"/>
    </location>
</feature>
<feature type="transmembrane region" description="Helical" evidence="5">
    <location>
        <begin position="9"/>
        <end position="29"/>
    </location>
</feature>
<feature type="transmembrane region" description="Helical" evidence="5">
    <location>
        <begin position="127"/>
        <end position="144"/>
    </location>
</feature>
<dbReference type="PIRSF" id="PIRSF006060">
    <property type="entry name" value="AA_transporter"/>
    <property type="match status" value="1"/>
</dbReference>
<evidence type="ECO:0000256" key="5">
    <source>
        <dbReference type="SAM" id="Phobius"/>
    </source>
</evidence>
<dbReference type="InterPro" id="IPR002293">
    <property type="entry name" value="AA/rel_permease1"/>
</dbReference>
<name>A0A518EQY4_9BACT</name>
<dbReference type="InterPro" id="IPR050598">
    <property type="entry name" value="AminoAcid_Transporter"/>
</dbReference>
<feature type="transmembrane region" description="Helical" evidence="5">
    <location>
        <begin position="289"/>
        <end position="313"/>
    </location>
</feature>
<feature type="transmembrane region" description="Helical" evidence="5">
    <location>
        <begin position="156"/>
        <end position="174"/>
    </location>
</feature>
<dbReference type="EMBL" id="CP036434">
    <property type="protein sequence ID" value="QDV06500.1"/>
    <property type="molecule type" value="Genomic_DNA"/>
</dbReference>
<feature type="transmembrane region" description="Helical" evidence="5">
    <location>
        <begin position="334"/>
        <end position="353"/>
    </location>
</feature>
<dbReference type="GO" id="GO:0015179">
    <property type="term" value="F:L-amino acid transmembrane transporter activity"/>
    <property type="evidence" value="ECO:0007669"/>
    <property type="project" value="TreeGrafter"/>
</dbReference>
<comment type="subcellular location">
    <subcellularLocation>
        <location evidence="1">Membrane</location>
        <topology evidence="1">Multi-pass membrane protein</topology>
    </subcellularLocation>
</comment>
<evidence type="ECO:0000256" key="3">
    <source>
        <dbReference type="ARBA" id="ARBA00022989"/>
    </source>
</evidence>
<feature type="transmembrane region" description="Helical" evidence="5">
    <location>
        <begin position="396"/>
        <end position="419"/>
    </location>
</feature>
<feature type="transmembrane region" description="Helical" evidence="5">
    <location>
        <begin position="230"/>
        <end position="250"/>
    </location>
</feature>